<reference evidence="2" key="1">
    <citation type="submission" date="2024-06" db="EMBL/GenBank/DDBJ databases">
        <authorList>
            <person name="Chang H.C."/>
            <person name="Mun S.Y."/>
        </authorList>
    </citation>
    <scope>NUCLEOTIDE SEQUENCE [LARGE SCALE GENOMIC DNA]</scope>
    <source>
        <strain evidence="2">KT1</strain>
    </source>
</reference>
<name>A0ABZ0Q462_9LACO</name>
<dbReference type="EMBL" id="CP104778">
    <property type="protein sequence ID" value="WPC21742.1"/>
    <property type="molecule type" value="Genomic_DNA"/>
</dbReference>
<gene>
    <name evidence="1" type="ORF">N6G96_00530</name>
</gene>
<protein>
    <recommendedName>
        <fullName evidence="3">KTSC domain-containing protein</fullName>
    </recommendedName>
</protein>
<organism evidence="1 2">
    <name type="scientific">Pediococcus inopinatus</name>
    <dbReference type="NCBI Taxonomy" id="114090"/>
    <lineage>
        <taxon>Bacteria</taxon>
        <taxon>Bacillati</taxon>
        <taxon>Bacillota</taxon>
        <taxon>Bacilli</taxon>
        <taxon>Lactobacillales</taxon>
        <taxon>Lactobacillaceae</taxon>
        <taxon>Pediococcus</taxon>
    </lineage>
</organism>
<proteinExistence type="predicted"/>
<accession>A0ABZ0Q462</accession>
<keyword evidence="2" id="KW-1185">Reference proteome</keyword>
<evidence type="ECO:0000313" key="1">
    <source>
        <dbReference type="EMBL" id="WPC21742.1"/>
    </source>
</evidence>
<evidence type="ECO:0008006" key="3">
    <source>
        <dbReference type="Google" id="ProtNLM"/>
    </source>
</evidence>
<dbReference type="RefSeq" id="WP_057774433.1">
    <property type="nucleotide sequence ID" value="NZ_BBIM01000047.1"/>
</dbReference>
<sequence>MNNRLIKKYIASHLATPTASLTEVDTPKTGILFKNAGKSSFFYLDSKNDNTFFEEHDGSLFKHEYDPVTHDFKTSSL</sequence>
<evidence type="ECO:0000313" key="2">
    <source>
        <dbReference type="Proteomes" id="UP001302696"/>
    </source>
</evidence>
<dbReference type="Proteomes" id="UP001302696">
    <property type="component" value="Chromosome"/>
</dbReference>